<dbReference type="RefSeq" id="WP_201328977.1">
    <property type="nucleotide sequence ID" value="NZ_AP017470.1"/>
</dbReference>
<dbReference type="Proteomes" id="UP000595564">
    <property type="component" value="Chromosome"/>
</dbReference>
<dbReference type="PANTHER" id="PTHR11135:SF1">
    <property type="entry name" value="PROTEIN YHCC"/>
    <property type="match status" value="1"/>
</dbReference>
<evidence type="ECO:0000256" key="5">
    <source>
        <dbReference type="ARBA" id="ARBA00023004"/>
    </source>
</evidence>
<dbReference type="SFLD" id="SFLDS00029">
    <property type="entry name" value="Radical_SAM"/>
    <property type="match status" value="1"/>
</dbReference>
<dbReference type="PANTHER" id="PTHR11135">
    <property type="entry name" value="HISTONE ACETYLTRANSFERASE-RELATED"/>
    <property type="match status" value="1"/>
</dbReference>
<dbReference type="SFLD" id="SFLDG01086">
    <property type="entry name" value="elongater_protein-like"/>
    <property type="match status" value="1"/>
</dbReference>
<keyword evidence="3" id="KW-0949">S-adenosyl-L-methionine</keyword>
<evidence type="ECO:0000256" key="6">
    <source>
        <dbReference type="ARBA" id="ARBA00023014"/>
    </source>
</evidence>
<dbReference type="Gene3D" id="3.80.30.20">
    <property type="entry name" value="tm_1862 like domain"/>
    <property type="match status" value="1"/>
</dbReference>
<dbReference type="InterPro" id="IPR039661">
    <property type="entry name" value="ELP3"/>
</dbReference>
<dbReference type="SMART" id="SM00729">
    <property type="entry name" value="Elp3"/>
    <property type="match status" value="1"/>
</dbReference>
<dbReference type="PROSITE" id="PS51918">
    <property type="entry name" value="RADICAL_SAM"/>
    <property type="match status" value="1"/>
</dbReference>
<keyword evidence="5" id="KW-0408">Iron</keyword>
<evidence type="ECO:0000256" key="4">
    <source>
        <dbReference type="ARBA" id="ARBA00022723"/>
    </source>
</evidence>
<organism evidence="8 9">
    <name type="scientific">Thermotomaculum hydrothermale</name>
    <dbReference type="NCBI Taxonomy" id="981385"/>
    <lineage>
        <taxon>Bacteria</taxon>
        <taxon>Pseudomonadati</taxon>
        <taxon>Acidobacteriota</taxon>
        <taxon>Holophagae</taxon>
        <taxon>Thermotomaculales</taxon>
        <taxon>Thermotomaculaceae</taxon>
        <taxon>Thermotomaculum</taxon>
    </lineage>
</organism>
<dbReference type="GO" id="GO:0046872">
    <property type="term" value="F:metal ion binding"/>
    <property type="evidence" value="ECO:0007669"/>
    <property type="project" value="UniProtKB-KW"/>
</dbReference>
<keyword evidence="4" id="KW-0479">Metal-binding</keyword>
<proteinExistence type="predicted"/>
<evidence type="ECO:0000313" key="9">
    <source>
        <dbReference type="Proteomes" id="UP000595564"/>
    </source>
</evidence>
<dbReference type="InterPro" id="IPR023404">
    <property type="entry name" value="rSAM_horseshoe"/>
</dbReference>
<dbReference type="InterPro" id="IPR032432">
    <property type="entry name" value="Radical_SAM_C"/>
</dbReference>
<dbReference type="SUPFAM" id="SSF102114">
    <property type="entry name" value="Radical SAM enzymes"/>
    <property type="match status" value="1"/>
</dbReference>
<dbReference type="GO" id="GO:0003824">
    <property type="term" value="F:catalytic activity"/>
    <property type="evidence" value="ECO:0007669"/>
    <property type="project" value="InterPro"/>
</dbReference>
<feature type="domain" description="Radical SAM core" evidence="7">
    <location>
        <begin position="17"/>
        <end position="259"/>
    </location>
</feature>
<accession>A0A7R6SYC4</accession>
<evidence type="ECO:0000259" key="7">
    <source>
        <dbReference type="PROSITE" id="PS51918"/>
    </source>
</evidence>
<dbReference type="SFLD" id="SFLDG01091">
    <property type="entry name" value="uncharacterized_CHP01210-like"/>
    <property type="match status" value="1"/>
</dbReference>
<dbReference type="GO" id="GO:0051539">
    <property type="term" value="F:4 iron, 4 sulfur cluster binding"/>
    <property type="evidence" value="ECO:0007669"/>
    <property type="project" value="UniProtKB-KW"/>
</dbReference>
<dbReference type="Pfam" id="PF16199">
    <property type="entry name" value="Radical_SAM_C"/>
    <property type="match status" value="1"/>
</dbReference>
<evidence type="ECO:0000256" key="3">
    <source>
        <dbReference type="ARBA" id="ARBA00022691"/>
    </source>
</evidence>
<dbReference type="NCBIfam" id="TIGR01212">
    <property type="entry name" value="TIGR01212 family radical SAM protein"/>
    <property type="match status" value="1"/>
</dbReference>
<keyword evidence="9" id="KW-1185">Reference proteome</keyword>
<keyword evidence="2" id="KW-0004">4Fe-4S</keyword>
<keyword evidence="6" id="KW-0411">Iron-sulfur</keyword>
<protein>
    <submittedName>
        <fullName evidence="8">Radical SAM protein</fullName>
    </submittedName>
</protein>
<dbReference type="InterPro" id="IPR005911">
    <property type="entry name" value="YhcC-like"/>
</dbReference>
<dbReference type="InterPro" id="IPR058240">
    <property type="entry name" value="rSAM_sf"/>
</dbReference>
<evidence type="ECO:0000313" key="8">
    <source>
        <dbReference type="EMBL" id="BBB32624.1"/>
    </source>
</evidence>
<dbReference type="EMBL" id="AP017470">
    <property type="protein sequence ID" value="BBB32624.1"/>
    <property type="molecule type" value="Genomic_DNA"/>
</dbReference>
<dbReference type="AlphaFoldDB" id="A0A7R6SYC4"/>
<name>A0A7R6SYC4_9BACT</name>
<gene>
    <name evidence="8" type="ORF">TTHT_1087</name>
</gene>
<dbReference type="Pfam" id="PF04055">
    <property type="entry name" value="Radical_SAM"/>
    <property type="match status" value="1"/>
</dbReference>
<evidence type="ECO:0000256" key="2">
    <source>
        <dbReference type="ARBA" id="ARBA00022485"/>
    </source>
</evidence>
<comment type="cofactor">
    <cofactor evidence="1">
        <name>[4Fe-4S] cluster</name>
        <dbReference type="ChEBI" id="CHEBI:49883"/>
    </cofactor>
</comment>
<dbReference type="KEGG" id="thyd:TTHT_1087"/>
<dbReference type="InterPro" id="IPR007197">
    <property type="entry name" value="rSAM"/>
</dbReference>
<sequence>MKNLKRYNKFSDFLKQRFGEKVYRITVDGGFTCPNRDGKKGKTPCLYCDERGSGARHIDITLDLQNQYLKGRKILKEKLKINKFIPYFQSFTNTYADFQTCVKRYEAVLNLPDAVGIAIGTRPDCVEDKLLDYLGDLSREKLVILDLGIQSTTDRVLEIIKRGHTVKDTIKFLKKAEKYPDLHIVAHLIFGLPTETRKEMLNSHKLFLDYKLDGVKFHQLNILKNTGMEKLYLSGELKPIELDFYVNLVTDFLERIPFRIVIHRLSARADNHSTLIAPEWGKFHHKPSTLIEKELIKRDSYQGKLVDKIK</sequence>
<reference evidence="8 9" key="1">
    <citation type="journal article" date="2012" name="Extremophiles">
        <title>Thermotomaculum hydrothermale gen. nov., sp. nov., a novel heterotrophic thermophile within the phylum Acidobacteria from a deep-sea hydrothermal vent chimney in the Southern Okinawa Trough.</title>
        <authorList>
            <person name="Izumi H."/>
            <person name="Nunoura T."/>
            <person name="Miyazaki M."/>
            <person name="Mino S."/>
            <person name="Toki T."/>
            <person name="Takai K."/>
            <person name="Sako Y."/>
            <person name="Sawabe T."/>
            <person name="Nakagawa S."/>
        </authorList>
    </citation>
    <scope>NUCLEOTIDE SEQUENCE [LARGE SCALE GENOMIC DNA]</scope>
    <source>
        <strain evidence="8 9">AC55</strain>
    </source>
</reference>
<dbReference type="InterPro" id="IPR006638">
    <property type="entry name" value="Elp3/MiaA/NifB-like_rSAM"/>
</dbReference>
<evidence type="ECO:0000256" key="1">
    <source>
        <dbReference type="ARBA" id="ARBA00001966"/>
    </source>
</evidence>